<feature type="domain" description="Response regulatory" evidence="9">
    <location>
        <begin position="1044"/>
        <end position="1160"/>
    </location>
</feature>
<organism evidence="12 13">
    <name type="scientific">Mariprofundus micogutta</name>
    <dbReference type="NCBI Taxonomy" id="1921010"/>
    <lineage>
        <taxon>Bacteria</taxon>
        <taxon>Pseudomonadati</taxon>
        <taxon>Pseudomonadota</taxon>
        <taxon>Candidatius Mariprofundia</taxon>
        <taxon>Mariprofundales</taxon>
        <taxon>Mariprofundaceae</taxon>
        <taxon>Mariprofundus</taxon>
    </lineage>
</organism>
<evidence type="ECO:0000313" key="13">
    <source>
        <dbReference type="Proteomes" id="UP000231632"/>
    </source>
</evidence>
<dbReference type="STRING" id="1921010.MMIC_P1861"/>
<dbReference type="InterPro" id="IPR036890">
    <property type="entry name" value="HATPase_C_sf"/>
</dbReference>
<dbReference type="Pfam" id="PF02518">
    <property type="entry name" value="HATPase_c"/>
    <property type="match status" value="1"/>
</dbReference>
<feature type="domain" description="Histidine kinase" evidence="8">
    <location>
        <begin position="800"/>
        <end position="1024"/>
    </location>
</feature>
<evidence type="ECO:0000259" key="8">
    <source>
        <dbReference type="PROSITE" id="PS50109"/>
    </source>
</evidence>
<evidence type="ECO:0000256" key="3">
    <source>
        <dbReference type="ARBA" id="ARBA00022553"/>
    </source>
</evidence>
<dbReference type="CDD" id="cd00082">
    <property type="entry name" value="HisKA"/>
    <property type="match status" value="1"/>
</dbReference>
<dbReference type="PRINTS" id="PR00344">
    <property type="entry name" value="BCTRLSENSOR"/>
</dbReference>
<sequence>MGMVSINMRHYRPLNALLLAILLLTGGGIPSAHEEISLQLKWKHAFQFAGFYMAVEKGYYDQRELDVRLLEGGPGMNPIEHANTGDGHYGITDTGIILARNSGKQVKALAAIFQHSPLALAVASSSGIKTFTDLKGKRAMMQSEHMDAVILAAMKKAGVNAHDFTRQNTSFNIEDLIQGNTDAFSVYITDQPHQLKQMGFAYNILSPGDIGIDFYGDILITSDDETRNHPARVQAFIEASLKGWDYALNHIDETIDLIQRKYNTQNLPQGQLYFEAYKTSEMVLKDVVNLGYMSLHRWQKITDTYAELGLISLNFPVSEMLYKAEPGFADVLKQYRWQLSVFGLIALLLIFGLQSFLLKKMVRSRTEELTESETRFRTLVANLPGTSYRCRCDDAWTMNFISDAIEIISGYPANDFLDNQIRSFNSIIHPDDQTYVRDKVMQSVRKKNAFTIEYRIVHADGELRWVHEQGQPIFNKQDELMWLDGNIFDITERKQIEKLRNSTSTILEMIASNNNLDHIFNEIVHSYEERYTNMKASILLLKDGHLYKAAAPSLPDVYNDAIEGIEIGPMVGSCGSAAFNKERTIVEDIEHDPRWEAYTSLVLPLNLRACWSEPIFNASGEVLGTFAMYYDRPCSPRPEEIEDISNAAKLSSIAIERDHTLSSLQKVSQAIEQTAEVITITDNNSIIEYVNSAFSRVTGFTAEESIGKTPLLFRSEDYRDITENIRDTITSGETWQGKVIEKKKDGTTYPAMLTISPVRNEVGKITHYIGVHEDLTKLEQMEEQFRQAQKMESIGTLVGGIAHDFNNMLAGITGNLYLARQAAKTEPQITEKLGRIEALTGRATDMIKQLLTFANRGLVQKSTLPLTSFLKETMKLHRVSVPENISLNLNILDNMQVSADMTQLQQLLLNLITNARDAVAGVDQPRIDIQLQRFTVDAAFRRKHQAATQKEYAHLSVSDNGHGISQEHLDQIFEPFYSTKEVGKGTGLGLAMVFGALKSHDGFVEVDSSLNSGSTFHIYLPLLQGDSAKPEHSEEEIIYGHGETILLVDDEEDVLDTIGEVLCSLGYSVLKAENGDEALTLFEEQSSNINMIITDVVMPKSGGVQLAEKVRTMNQDIPILFATGYDDKLISGLKQQLDHSETLVKPFTIELLTQTIKKLFDS</sequence>
<dbReference type="PROSITE" id="PS50110">
    <property type="entry name" value="RESPONSE_REGULATORY"/>
    <property type="match status" value="1"/>
</dbReference>
<evidence type="ECO:0000259" key="11">
    <source>
        <dbReference type="PROSITE" id="PS50113"/>
    </source>
</evidence>
<dbReference type="Pfam" id="PF13185">
    <property type="entry name" value="GAF_2"/>
    <property type="match status" value="1"/>
</dbReference>
<evidence type="ECO:0000259" key="9">
    <source>
        <dbReference type="PROSITE" id="PS50110"/>
    </source>
</evidence>
<dbReference type="Proteomes" id="UP000231632">
    <property type="component" value="Unassembled WGS sequence"/>
</dbReference>
<dbReference type="Pfam" id="PF09084">
    <property type="entry name" value="NMT1"/>
    <property type="match status" value="1"/>
</dbReference>
<feature type="domain" description="PAS" evidence="10">
    <location>
        <begin position="663"/>
        <end position="732"/>
    </location>
</feature>
<dbReference type="Pfam" id="PF13426">
    <property type="entry name" value="PAS_9"/>
    <property type="match status" value="1"/>
</dbReference>
<dbReference type="GO" id="GO:0000155">
    <property type="term" value="F:phosphorelay sensor kinase activity"/>
    <property type="evidence" value="ECO:0007669"/>
    <property type="project" value="InterPro"/>
</dbReference>
<dbReference type="PROSITE" id="PS50112">
    <property type="entry name" value="PAS"/>
    <property type="match status" value="2"/>
</dbReference>
<dbReference type="Gene3D" id="3.40.190.10">
    <property type="entry name" value="Periplasmic binding protein-like II"/>
    <property type="match status" value="2"/>
</dbReference>
<feature type="transmembrane region" description="Helical" evidence="7">
    <location>
        <begin position="337"/>
        <end position="358"/>
    </location>
</feature>
<dbReference type="SUPFAM" id="SSF55785">
    <property type="entry name" value="PYP-like sensor domain (PAS domain)"/>
    <property type="match status" value="2"/>
</dbReference>
<dbReference type="EMBL" id="BDFD01000016">
    <property type="protein sequence ID" value="GAV20886.1"/>
    <property type="molecule type" value="Genomic_DNA"/>
</dbReference>
<dbReference type="SUPFAM" id="SSF53850">
    <property type="entry name" value="Periplasmic binding protein-like II"/>
    <property type="match status" value="1"/>
</dbReference>
<dbReference type="Gene3D" id="3.40.50.2300">
    <property type="match status" value="1"/>
</dbReference>
<dbReference type="InterPro" id="IPR005467">
    <property type="entry name" value="His_kinase_dom"/>
</dbReference>
<keyword evidence="7" id="KW-1133">Transmembrane helix</keyword>
<evidence type="ECO:0000256" key="2">
    <source>
        <dbReference type="ARBA" id="ARBA00012438"/>
    </source>
</evidence>
<dbReference type="Pfam" id="PF08447">
    <property type="entry name" value="PAS_3"/>
    <property type="match status" value="1"/>
</dbReference>
<dbReference type="PANTHER" id="PTHR43065">
    <property type="entry name" value="SENSOR HISTIDINE KINASE"/>
    <property type="match status" value="1"/>
</dbReference>
<dbReference type="SUPFAM" id="SSF47384">
    <property type="entry name" value="Homodimeric domain of signal transducing histidine kinase"/>
    <property type="match status" value="1"/>
</dbReference>
<dbReference type="InterPro" id="IPR004358">
    <property type="entry name" value="Sig_transdc_His_kin-like_C"/>
</dbReference>
<keyword evidence="4" id="KW-0808">Transferase</keyword>
<dbReference type="SMART" id="SM00387">
    <property type="entry name" value="HATPase_c"/>
    <property type="match status" value="1"/>
</dbReference>
<dbReference type="Pfam" id="PF00072">
    <property type="entry name" value="Response_reg"/>
    <property type="match status" value="1"/>
</dbReference>
<dbReference type="InterPro" id="IPR035965">
    <property type="entry name" value="PAS-like_dom_sf"/>
</dbReference>
<dbReference type="InterPro" id="IPR015168">
    <property type="entry name" value="SsuA/THI5"/>
</dbReference>
<dbReference type="OrthoDB" id="5287183at2"/>
<dbReference type="Gene3D" id="1.10.287.130">
    <property type="match status" value="1"/>
</dbReference>
<dbReference type="EC" id="2.7.13.3" evidence="2"/>
<reference evidence="12 13" key="1">
    <citation type="journal article" date="2017" name="Arch. Microbiol.">
        <title>Mariprofundus micogutta sp. nov., a novel iron-oxidizing zetaproteobacterium isolated from a deep-sea hydrothermal field at the Bayonnaise knoll of the Izu-Ogasawara arc, and a description of Mariprofundales ord. nov. and Zetaproteobacteria classis nov.</title>
        <authorList>
            <person name="Makita H."/>
            <person name="Tanaka E."/>
            <person name="Mitsunobu S."/>
            <person name="Miyazaki M."/>
            <person name="Nunoura T."/>
            <person name="Uematsu K."/>
            <person name="Takaki Y."/>
            <person name="Nishi S."/>
            <person name="Shimamura S."/>
            <person name="Takai K."/>
        </authorList>
    </citation>
    <scope>NUCLEOTIDE SEQUENCE [LARGE SCALE GENOMIC DNA]</scope>
    <source>
        <strain evidence="12 13">ET2</strain>
    </source>
</reference>
<keyword evidence="5" id="KW-0418">Kinase</keyword>
<dbReference type="InterPro" id="IPR001610">
    <property type="entry name" value="PAC"/>
</dbReference>
<dbReference type="SMART" id="SM00086">
    <property type="entry name" value="PAC"/>
    <property type="match status" value="2"/>
</dbReference>
<feature type="modified residue" description="4-aspartylphosphate" evidence="6">
    <location>
        <position position="1095"/>
    </location>
</feature>
<dbReference type="InterPro" id="IPR000700">
    <property type="entry name" value="PAS-assoc_C"/>
</dbReference>
<gene>
    <name evidence="12" type="ORF">MMIC_P1861</name>
</gene>
<protein>
    <recommendedName>
        <fullName evidence="2">histidine kinase</fullName>
        <ecNumber evidence="2">2.7.13.3</ecNumber>
    </recommendedName>
</protein>
<dbReference type="InterPro" id="IPR029016">
    <property type="entry name" value="GAF-like_dom_sf"/>
</dbReference>
<dbReference type="SUPFAM" id="SSF55781">
    <property type="entry name" value="GAF domain-like"/>
    <property type="match status" value="1"/>
</dbReference>
<dbReference type="SUPFAM" id="SSF55874">
    <property type="entry name" value="ATPase domain of HSP90 chaperone/DNA topoisomerase II/histidine kinase"/>
    <property type="match status" value="1"/>
</dbReference>
<feature type="domain" description="PAS" evidence="10">
    <location>
        <begin position="372"/>
        <end position="447"/>
    </location>
</feature>
<comment type="catalytic activity">
    <reaction evidence="1">
        <text>ATP + protein L-histidine = ADP + protein N-phospho-L-histidine.</text>
        <dbReference type="EC" id="2.7.13.3"/>
    </reaction>
</comment>
<dbReference type="InterPro" id="IPR003594">
    <property type="entry name" value="HATPase_dom"/>
</dbReference>
<dbReference type="InterPro" id="IPR011006">
    <property type="entry name" value="CheY-like_superfamily"/>
</dbReference>
<evidence type="ECO:0000313" key="12">
    <source>
        <dbReference type="EMBL" id="GAV20886.1"/>
    </source>
</evidence>
<keyword evidence="13" id="KW-1185">Reference proteome</keyword>
<dbReference type="InterPro" id="IPR003018">
    <property type="entry name" value="GAF"/>
</dbReference>
<dbReference type="SMART" id="SM00091">
    <property type="entry name" value="PAS"/>
    <property type="match status" value="2"/>
</dbReference>
<dbReference type="Gene3D" id="3.30.450.40">
    <property type="match status" value="1"/>
</dbReference>
<keyword evidence="7" id="KW-0472">Membrane</keyword>
<dbReference type="AlphaFoldDB" id="A0A1L8CPM9"/>
<dbReference type="CDD" id="cd00130">
    <property type="entry name" value="PAS"/>
    <property type="match status" value="2"/>
</dbReference>
<evidence type="ECO:0000256" key="5">
    <source>
        <dbReference type="ARBA" id="ARBA00022777"/>
    </source>
</evidence>
<evidence type="ECO:0000256" key="1">
    <source>
        <dbReference type="ARBA" id="ARBA00000085"/>
    </source>
</evidence>
<evidence type="ECO:0000256" key="6">
    <source>
        <dbReference type="PROSITE-ProRule" id="PRU00169"/>
    </source>
</evidence>
<dbReference type="InterPro" id="IPR013655">
    <property type="entry name" value="PAS_fold_3"/>
</dbReference>
<name>A0A1L8CPM9_9PROT</name>
<dbReference type="NCBIfam" id="TIGR00229">
    <property type="entry name" value="sensory_box"/>
    <property type="match status" value="2"/>
</dbReference>
<dbReference type="InterPro" id="IPR036097">
    <property type="entry name" value="HisK_dim/P_sf"/>
</dbReference>
<accession>A0A1L8CPM9</accession>
<feature type="domain" description="PAC" evidence="11">
    <location>
        <begin position="450"/>
        <end position="502"/>
    </location>
</feature>
<dbReference type="SMART" id="SM00448">
    <property type="entry name" value="REC"/>
    <property type="match status" value="1"/>
</dbReference>
<evidence type="ECO:0000256" key="7">
    <source>
        <dbReference type="SAM" id="Phobius"/>
    </source>
</evidence>
<comment type="caution">
    <text evidence="12">The sequence shown here is derived from an EMBL/GenBank/DDBJ whole genome shotgun (WGS) entry which is preliminary data.</text>
</comment>
<dbReference type="SMART" id="SM00065">
    <property type="entry name" value="GAF"/>
    <property type="match status" value="1"/>
</dbReference>
<dbReference type="PROSITE" id="PS50109">
    <property type="entry name" value="HIS_KIN"/>
    <property type="match status" value="1"/>
</dbReference>
<dbReference type="SMART" id="SM00388">
    <property type="entry name" value="HisKA"/>
    <property type="match status" value="1"/>
</dbReference>
<dbReference type="SUPFAM" id="SSF52172">
    <property type="entry name" value="CheY-like"/>
    <property type="match status" value="1"/>
</dbReference>
<dbReference type="Gene3D" id="3.30.450.20">
    <property type="entry name" value="PAS domain"/>
    <property type="match status" value="2"/>
</dbReference>
<evidence type="ECO:0000259" key="10">
    <source>
        <dbReference type="PROSITE" id="PS50112"/>
    </source>
</evidence>
<dbReference type="InterPro" id="IPR001789">
    <property type="entry name" value="Sig_transdc_resp-reg_receiver"/>
</dbReference>
<dbReference type="Gene3D" id="3.30.565.10">
    <property type="entry name" value="Histidine kinase-like ATPase, C-terminal domain"/>
    <property type="match status" value="1"/>
</dbReference>
<evidence type="ECO:0000256" key="4">
    <source>
        <dbReference type="ARBA" id="ARBA00022679"/>
    </source>
</evidence>
<dbReference type="InterPro" id="IPR003661">
    <property type="entry name" value="HisK_dim/P_dom"/>
</dbReference>
<dbReference type="PANTHER" id="PTHR43065:SF42">
    <property type="entry name" value="TWO-COMPONENT SENSOR PPRA"/>
    <property type="match status" value="1"/>
</dbReference>
<keyword evidence="7" id="KW-0812">Transmembrane</keyword>
<feature type="domain" description="PAC" evidence="11">
    <location>
        <begin position="733"/>
        <end position="787"/>
    </location>
</feature>
<proteinExistence type="predicted"/>
<dbReference type="InterPro" id="IPR000014">
    <property type="entry name" value="PAS"/>
</dbReference>
<dbReference type="PROSITE" id="PS50113">
    <property type="entry name" value="PAC"/>
    <property type="match status" value="2"/>
</dbReference>
<keyword evidence="3 6" id="KW-0597">Phosphoprotein</keyword>